<accession>A0ABM9QIA8</accession>
<protein>
    <submittedName>
        <fullName evidence="1">Uncharacterized protein</fullName>
    </submittedName>
</protein>
<dbReference type="Proteomes" id="UP000027600">
    <property type="component" value="Chromosome I"/>
</dbReference>
<dbReference type="EMBL" id="HF545616">
    <property type="protein sequence ID" value="CCO05728.1"/>
    <property type="molecule type" value="Genomic_DNA"/>
</dbReference>
<organism evidence="1 2">
    <name type="scientific">Ruminococcus bicirculans</name>
    <name type="common">ex Wegman et al. 2014</name>
    <dbReference type="NCBI Taxonomy" id="1160721"/>
    <lineage>
        <taxon>Bacteria</taxon>
        <taxon>Bacillati</taxon>
        <taxon>Bacillota</taxon>
        <taxon>Clostridia</taxon>
        <taxon>Eubacteriales</taxon>
        <taxon>Oscillospiraceae</taxon>
        <taxon>Ruminococcus</taxon>
    </lineage>
</organism>
<evidence type="ECO:0000313" key="2">
    <source>
        <dbReference type="Proteomes" id="UP000027600"/>
    </source>
</evidence>
<evidence type="ECO:0000313" key="1">
    <source>
        <dbReference type="EMBL" id="CCO05728.1"/>
    </source>
</evidence>
<proteinExistence type="predicted"/>
<sequence length="45" mass="5127">MGRFFDNGVNMLLDKKTGCFCSLFGMSKKYQINVRPQVAATFCMQ</sequence>
<keyword evidence="2" id="KW-1185">Reference proteome</keyword>
<name>A0ABM9QIA8_9FIRM</name>
<reference evidence="1 2" key="1">
    <citation type="journal article" date="2014" name="Int. J. Syst. Evol. Microbiol.">
        <title>Complete genome of a new Firmicutes species belonging to the dominant human colonic microbiota ('Ruminococcus bicirculans') reveals two chromosomes and a selective capacity to utilize plant glucans.</title>
        <authorList>
            <consortium name="NISC Comparative Sequencing Program"/>
            <person name="Wegmann U."/>
            <person name="Louis P."/>
            <person name="Goesmann A."/>
            <person name="Henrissat B."/>
            <person name="Duncan S.H."/>
            <person name="Flint H.J."/>
        </authorList>
    </citation>
    <scope>NUCLEOTIDE SEQUENCE [LARGE SCALE GENOMIC DNA]</scope>
    <source>
        <strain evidence="1 2">80/3</strain>
    </source>
</reference>
<gene>
    <name evidence="1" type="ORF">RBI_I02030</name>
</gene>